<dbReference type="PANTHER" id="PTHR39937:SF1">
    <property type="entry name" value="ATP SYNTHASE PROTEIN 8"/>
    <property type="match status" value="1"/>
</dbReference>
<dbReference type="InterPro" id="IPR050635">
    <property type="entry name" value="ATPase_protein_8"/>
</dbReference>
<keyword evidence="9 12" id="KW-0496">Mitochondrion</keyword>
<keyword evidence="11" id="KW-0066">ATP synthesis</keyword>
<evidence type="ECO:0000256" key="7">
    <source>
        <dbReference type="ARBA" id="ARBA00022989"/>
    </source>
</evidence>
<evidence type="ECO:0000256" key="6">
    <source>
        <dbReference type="ARBA" id="ARBA00022781"/>
    </source>
</evidence>
<keyword evidence="10 13" id="KW-0472">Membrane</keyword>
<proteinExistence type="inferred from homology"/>
<reference evidence="14" key="1">
    <citation type="submission" date="2023-07" db="EMBL/GenBank/DDBJ databases">
        <title>A new species of giant gecko of the genus Rhacodatylus from New Caledonia (Squamata, Gekkota, Diplodactylidae).</title>
        <authorList>
            <person name="Koehler G."/>
            <person name="Sameit J."/>
            <person name="Seipp R."/>
            <person name="Geiss K."/>
        </authorList>
    </citation>
    <scope>NUCLEOTIDE SEQUENCE</scope>
</reference>
<dbReference type="GO" id="GO:0015986">
    <property type="term" value="P:proton motive force-driven ATP synthesis"/>
    <property type="evidence" value="ECO:0007669"/>
    <property type="project" value="InterPro"/>
</dbReference>
<protein>
    <recommendedName>
        <fullName evidence="12">ATP synthase complex subunit 8</fullName>
    </recommendedName>
</protein>
<evidence type="ECO:0000256" key="10">
    <source>
        <dbReference type="ARBA" id="ARBA00023136"/>
    </source>
</evidence>
<dbReference type="AlphaFoldDB" id="A0AA50EY05"/>
<dbReference type="GO" id="GO:0045259">
    <property type="term" value="C:proton-transporting ATP synthase complex"/>
    <property type="evidence" value="ECO:0007669"/>
    <property type="project" value="UniProtKB-KW"/>
</dbReference>
<name>A0AA50EY05_9SAUR</name>
<keyword evidence="4 12" id="KW-0138">CF(0)</keyword>
<dbReference type="GO" id="GO:0031966">
    <property type="term" value="C:mitochondrial membrane"/>
    <property type="evidence" value="ECO:0007669"/>
    <property type="project" value="UniProtKB-SubCell"/>
</dbReference>
<keyword evidence="3 12" id="KW-0813">Transport</keyword>
<evidence type="ECO:0000256" key="12">
    <source>
        <dbReference type="RuleBase" id="RU003661"/>
    </source>
</evidence>
<dbReference type="InterPro" id="IPR001421">
    <property type="entry name" value="ATP8_metazoa"/>
</dbReference>
<keyword evidence="6 12" id="KW-0375">Hydrogen ion transport</keyword>
<evidence type="ECO:0000256" key="11">
    <source>
        <dbReference type="ARBA" id="ARBA00023310"/>
    </source>
</evidence>
<evidence type="ECO:0000256" key="8">
    <source>
        <dbReference type="ARBA" id="ARBA00023065"/>
    </source>
</evidence>
<dbReference type="GO" id="GO:0015078">
    <property type="term" value="F:proton transmembrane transporter activity"/>
    <property type="evidence" value="ECO:0007669"/>
    <property type="project" value="InterPro"/>
</dbReference>
<comment type="similarity">
    <text evidence="2 12">Belongs to the ATPase protein 8 family.</text>
</comment>
<evidence type="ECO:0000256" key="4">
    <source>
        <dbReference type="ARBA" id="ARBA00022547"/>
    </source>
</evidence>
<evidence type="ECO:0000256" key="3">
    <source>
        <dbReference type="ARBA" id="ARBA00022448"/>
    </source>
</evidence>
<evidence type="ECO:0000256" key="2">
    <source>
        <dbReference type="ARBA" id="ARBA00008892"/>
    </source>
</evidence>
<feature type="transmembrane region" description="Helical" evidence="13">
    <location>
        <begin position="6"/>
        <end position="24"/>
    </location>
</feature>
<sequence>MPQLNPAPWFLTLMTAWMIIMILLTPKLLKTHFMTEPKLDTNTKINQPWTWSWY</sequence>
<geneLocation type="mitochondrion" evidence="14"/>
<evidence type="ECO:0000256" key="1">
    <source>
        <dbReference type="ARBA" id="ARBA00004304"/>
    </source>
</evidence>
<gene>
    <name evidence="14" type="primary">ATP8</name>
</gene>
<accession>A0AA50EY05</accession>
<keyword evidence="5 12" id="KW-0812">Transmembrane</keyword>
<evidence type="ECO:0000256" key="13">
    <source>
        <dbReference type="SAM" id="Phobius"/>
    </source>
</evidence>
<keyword evidence="7 13" id="KW-1133">Transmembrane helix</keyword>
<organism evidence="14">
    <name type="scientific">Rhacodactylus willihenkeli</name>
    <dbReference type="NCBI Taxonomy" id="3061933"/>
    <lineage>
        <taxon>Eukaryota</taxon>
        <taxon>Metazoa</taxon>
        <taxon>Chordata</taxon>
        <taxon>Craniata</taxon>
        <taxon>Vertebrata</taxon>
        <taxon>Euteleostomi</taxon>
        <taxon>Lepidosauria</taxon>
        <taxon>Squamata</taxon>
        <taxon>Bifurcata</taxon>
        <taxon>Gekkota</taxon>
        <taxon>Pygopoidea</taxon>
        <taxon>Diplodactylidae</taxon>
        <taxon>Rhacodactylus</taxon>
    </lineage>
</organism>
<comment type="subcellular location">
    <subcellularLocation>
        <location evidence="1 12">Mitochondrion membrane</location>
        <topology evidence="1 12">Single-pass membrane protein</topology>
    </subcellularLocation>
</comment>
<dbReference type="Pfam" id="PF00895">
    <property type="entry name" value="ATP-synt_8"/>
    <property type="match status" value="1"/>
</dbReference>
<dbReference type="EMBL" id="OR288172">
    <property type="protein sequence ID" value="WLV90320.1"/>
    <property type="molecule type" value="Genomic_DNA"/>
</dbReference>
<evidence type="ECO:0000256" key="5">
    <source>
        <dbReference type="ARBA" id="ARBA00022692"/>
    </source>
</evidence>
<keyword evidence="8 12" id="KW-0406">Ion transport</keyword>
<evidence type="ECO:0000313" key="14">
    <source>
        <dbReference type="EMBL" id="WLV90320.1"/>
    </source>
</evidence>
<dbReference type="PANTHER" id="PTHR39937">
    <property type="entry name" value="ATP SYNTHASE PROTEIN 8"/>
    <property type="match status" value="1"/>
</dbReference>
<evidence type="ECO:0000256" key="9">
    <source>
        <dbReference type="ARBA" id="ARBA00023128"/>
    </source>
</evidence>